<accession>A0A317ZJ05</accession>
<evidence type="ECO:0000313" key="2">
    <source>
        <dbReference type="EMBL" id="PXA03759.1"/>
    </source>
</evidence>
<protein>
    <recommendedName>
        <fullName evidence="4">Thioredoxin domain-containing protein</fullName>
    </recommendedName>
</protein>
<comment type="caution">
    <text evidence="2">The sequence shown here is derived from an EMBL/GenBank/DDBJ whole genome shotgun (WGS) entry which is preliminary data.</text>
</comment>
<dbReference type="EMBL" id="QHJQ01000007">
    <property type="protein sequence ID" value="PXA03759.1"/>
    <property type="molecule type" value="Genomic_DNA"/>
</dbReference>
<reference evidence="2 3" key="1">
    <citation type="submission" date="2018-05" db="EMBL/GenBank/DDBJ databases">
        <title>Coraliomargarita sinensis sp. nov., isolated from a marine solar saltern.</title>
        <authorList>
            <person name="Zhou L.Y."/>
        </authorList>
    </citation>
    <scope>NUCLEOTIDE SEQUENCE [LARGE SCALE GENOMIC DNA]</scope>
    <source>
        <strain evidence="2 3">WN38</strain>
    </source>
</reference>
<dbReference type="InParanoid" id="A0A317ZJ05"/>
<organism evidence="2 3">
    <name type="scientific">Coraliomargarita sinensis</name>
    <dbReference type="NCBI Taxonomy" id="2174842"/>
    <lineage>
        <taxon>Bacteria</taxon>
        <taxon>Pseudomonadati</taxon>
        <taxon>Verrucomicrobiota</taxon>
        <taxon>Opitutia</taxon>
        <taxon>Puniceicoccales</taxon>
        <taxon>Coraliomargaritaceae</taxon>
        <taxon>Coraliomargarita</taxon>
    </lineage>
</organism>
<dbReference type="RefSeq" id="WP_146209336.1">
    <property type="nucleotide sequence ID" value="NZ_QHJQ01000007.1"/>
</dbReference>
<evidence type="ECO:0000313" key="3">
    <source>
        <dbReference type="Proteomes" id="UP000247099"/>
    </source>
</evidence>
<evidence type="ECO:0000256" key="1">
    <source>
        <dbReference type="SAM" id="SignalP"/>
    </source>
</evidence>
<gene>
    <name evidence="2" type="ORF">DDZ13_10730</name>
</gene>
<feature type="chain" id="PRO_5016359985" description="Thioredoxin domain-containing protein" evidence="1">
    <location>
        <begin position="23"/>
        <end position="264"/>
    </location>
</feature>
<sequence length="264" mass="30257">MNTYAMIYYFFAFWLICSQLLAAPAGQSESDELLTVSKYWPKQVAVQREVLGQTHGNQVPPGRHWEFIRYEHGKCLVDMGHNGIFAFNPEDTDLLERVRKNQRDRTFPYRGLFTFRYTKSFFNPETNRGYQLGGDLEQYEYFILFYFNYDAVDIPASAIGDLVKNEKGKLNRNYNAEILLVPDLSVSDQGNLENYLAEGFVAPTVIPFMRDGLMHSLHHKPQEKGGVVVLDKFGQIKGQFFLKDLGQDLSGQNIFNALKGILGK</sequence>
<dbReference type="OrthoDB" id="9999106at2"/>
<keyword evidence="3" id="KW-1185">Reference proteome</keyword>
<keyword evidence="1" id="KW-0732">Signal</keyword>
<dbReference type="Proteomes" id="UP000247099">
    <property type="component" value="Unassembled WGS sequence"/>
</dbReference>
<proteinExistence type="predicted"/>
<feature type="signal peptide" evidence="1">
    <location>
        <begin position="1"/>
        <end position="22"/>
    </location>
</feature>
<name>A0A317ZJ05_9BACT</name>
<dbReference type="AlphaFoldDB" id="A0A317ZJ05"/>
<evidence type="ECO:0008006" key="4">
    <source>
        <dbReference type="Google" id="ProtNLM"/>
    </source>
</evidence>